<dbReference type="KEGG" id="vg:26684008"/>
<reference evidence="8" key="5">
    <citation type="journal article" date="2002" name="J. Gen. Virol.">
        <title>Isolation and expression of three open reading frames from ovine herpesvirus-2.</title>
        <authorList>
            <person name="Coulter L.J."/>
            <person name="Reid H.W."/>
        </authorList>
    </citation>
    <scope>NUCLEOTIDE SEQUENCE [LARGE SCALE GENOMIC DNA]</scope>
</reference>
<dbReference type="GO" id="GO:0019028">
    <property type="term" value="C:viral capsid"/>
    <property type="evidence" value="ECO:0007669"/>
    <property type="project" value="UniProtKB-KW"/>
</dbReference>
<organism evidence="7 8">
    <name type="scientific">Ovine gammaherpesvirus 2</name>
    <dbReference type="NCBI Taxonomy" id="10398"/>
    <lineage>
        <taxon>Viruses</taxon>
        <taxon>Duplodnaviria</taxon>
        <taxon>Heunggongvirae</taxon>
        <taxon>Peploviricota</taxon>
        <taxon>Herviviricetes</taxon>
        <taxon>Herpesvirales</taxon>
        <taxon>Orthoherpesviridae</taxon>
        <taxon>Gammaherpesvirinae</taxon>
        <taxon>Macavirus</taxon>
        <taxon>Macavirus ovinegamma2</taxon>
    </lineage>
</organism>
<dbReference type="Pfam" id="PF04559">
    <property type="entry name" value="Herpes_UL17"/>
    <property type="match status" value="1"/>
</dbReference>
<dbReference type="Proteomes" id="UP000153759">
    <property type="component" value="Segment"/>
</dbReference>
<evidence type="ECO:0000256" key="5">
    <source>
        <dbReference type="ARBA" id="ARBA00022921"/>
    </source>
</evidence>
<reference evidence="8" key="1">
    <citation type="journal article" date="1993" name="Arch. Virol.">
        <title>PCR detection of the sheep-associated agent of malignant catarrhal fever.</title>
        <authorList>
            <person name="Baxter S.I."/>
            <person name="Pow I."/>
            <person name="Bridgen A."/>
            <person name="Reid H.W."/>
        </authorList>
    </citation>
    <scope>NUCLEOTIDE SEQUENCE [LARGE SCALE GENOMIC DNA]</scope>
</reference>
<reference evidence="8" key="3">
    <citation type="journal article" date="2001" name="J. Gen. Virol.">
        <title>Ovine herpesvirus-2 glycoprotein B sequences from tissues of ruminant malignant catarrhal fever cases and healthy sheep are highly conserved.</title>
        <authorList>
            <person name="Dunowska M."/>
            <person name="Letchworth G.J."/>
            <person name="Collins J.K."/>
            <person name="DeMartini J.C."/>
        </authorList>
    </citation>
    <scope>NUCLEOTIDE SEQUENCE [LARGE SCALE GENOMIC DNA]</scope>
</reference>
<keyword evidence="8" id="KW-1185">Reference proteome</keyword>
<dbReference type="OrthoDB" id="10123at10239"/>
<evidence type="ECO:0000313" key="7">
    <source>
        <dbReference type="EMBL" id="AAX58067.1"/>
    </source>
</evidence>
<reference evidence="8" key="6">
    <citation type="journal article" date="2002" name="J. Gen. Virol.">
        <title>Ovine herpesvirus 2 lytic cycle replication and capsid production.</title>
        <authorList>
            <person name="Rosbottom J."/>
            <person name="Dalziel R.G."/>
            <person name="Reid H.W."/>
            <person name="Stewart J.P."/>
        </authorList>
    </citation>
    <scope>NUCLEOTIDE SEQUENCE [LARGE SCALE GENOMIC DNA]</scope>
</reference>
<dbReference type="RefSeq" id="YP_438155.1">
    <property type="nucleotide sequence ID" value="NC_007646.1"/>
</dbReference>
<reference evidence="8" key="4">
    <citation type="journal article" date="2001" name="Virus Res.">
        <title>Detection and multigenic characterization of a novel gammaherpesvirus in goats.</title>
        <authorList>
            <person name="Chmielewicz B."/>
            <person name="Goltz M."/>
            <person name="Ehlers B."/>
        </authorList>
    </citation>
    <scope>NUCLEOTIDE SEQUENCE [LARGE SCALE GENOMIC DNA]</scope>
</reference>
<evidence type="ECO:0000313" key="8">
    <source>
        <dbReference type="Proteomes" id="UP000153759"/>
    </source>
</evidence>
<evidence type="ECO:0000256" key="6">
    <source>
        <dbReference type="ARBA" id="ARBA00023219"/>
    </source>
</evidence>
<keyword evidence="4" id="KW-0946">Virion</keyword>
<proteinExistence type="predicted"/>
<keyword evidence="6" id="KW-0231">Viral genome packaging</keyword>
<dbReference type="EMBL" id="AY839756">
    <property type="protein sequence ID" value="AAX58067.1"/>
    <property type="molecule type" value="Genomic_DNA"/>
</dbReference>
<evidence type="ECO:0000256" key="1">
    <source>
        <dbReference type="ARBA" id="ARBA00022561"/>
    </source>
</evidence>
<reference evidence="8" key="2">
    <citation type="journal article" date="1998" name="J. Virol.">
        <title>Detection of a novel bovine lymphotropic herpesvirus.</title>
        <authorList>
            <person name="Rovnak J."/>
            <person name="Quackenbush S.L."/>
            <person name="Reyes R.A."/>
            <person name="Baines J.D."/>
            <person name="Parrish C.R."/>
            <person name="Casey J.W."/>
        </authorList>
    </citation>
    <scope>NUCLEOTIDE SEQUENCE [LARGE SCALE GENOMIC DNA]</scope>
</reference>
<keyword evidence="5" id="KW-0426">Late protein</keyword>
<dbReference type="GeneID" id="26684008"/>
<dbReference type="GO" id="GO:0051276">
    <property type="term" value="P:chromosome organization"/>
    <property type="evidence" value="ECO:0007669"/>
    <property type="project" value="InterPro"/>
</dbReference>
<reference evidence="7 8" key="7">
    <citation type="journal article" date="2009" name="Vet. Microbiol.">
        <title>Ovine herpesvirus 2 structural proteins in epithelial cells and M-cells of the appendix in rabbits with malignant catarrhal fever.</title>
        <authorList>
            <person name="Meier-Trummer C.S."/>
            <person name="Tobler K."/>
            <person name="Hilbe M."/>
            <person name="Stewart J.P."/>
            <person name="Hart J."/>
            <person name="Campbell I."/>
            <person name="Haig D.M."/>
            <person name="Glauser D.L."/>
            <person name="Ehrensperger F."/>
            <person name="Ackermann M."/>
        </authorList>
    </citation>
    <scope>NUCLEOTIDE SEQUENCE [LARGE SCALE GENOMIC DNA]</scope>
    <source>
        <strain evidence="7">BJ1035</strain>
    </source>
</reference>
<name>Q2VSK9_9GAMA</name>
<keyword evidence="2" id="KW-1048">Host nucleus</keyword>
<keyword evidence="3" id="KW-1188">Viral release from host cell</keyword>
<sequence>MDVHSNNWRYLRHRCHVMAHLVLPEDLFADLNMEGHPPVFRCVARTIDYDTDQVTEPLPVWARYLDHLHSVENLTRGVALSIPLFLTNGMWHPFNVVLLQCSPYPEKLYYIRIFYQTIFSGLLEAGAYSESAVEELPQIPSSQPTKPVEDPLRSILRGPKRAQHNSRTINNNDSVGIQAPEYAVNYSLNHCALENSPSLRGALEAATVGLPVLGLKKPHRLPEGPLKHERPLSLRRAAVDFTAEDLVLQPLTHCFTKKKLWLCVYESSSENRPVSYLDSLSEEALRNINPLRVIQREAAFLAAKMGQFVDSLITECKKTGFTVNQQLPISIESGAANALDYIQEQFYEACFTIRGLTNETSGWIQAALAQAGGKPGLWADIVSLWERGAGTWGLRLNHKFSLPPTGALINIENLSCQLTGPHADFLEQACTRDGQVVVVYSSTAEAWLILPGGFAIKGHIHHSEEDLVKILGKYGH</sequence>
<dbReference type="InterPro" id="IPR007640">
    <property type="entry name" value="UL17-like"/>
</dbReference>
<evidence type="ECO:0000256" key="3">
    <source>
        <dbReference type="ARBA" id="ARBA00022612"/>
    </source>
</evidence>
<evidence type="ECO:0000256" key="4">
    <source>
        <dbReference type="ARBA" id="ARBA00022844"/>
    </source>
</evidence>
<accession>Q2VSK9</accession>
<keyword evidence="1" id="KW-0167">Capsid protein</keyword>
<evidence type="ECO:0000256" key="2">
    <source>
        <dbReference type="ARBA" id="ARBA00022562"/>
    </source>
</evidence>
<protein>
    <submittedName>
        <fullName evidence="7">ORF32</fullName>
    </submittedName>
</protein>